<comment type="caution">
    <text evidence="1">The sequence shown here is derived from an EMBL/GenBank/DDBJ whole genome shotgun (WGS) entry which is preliminary data.</text>
</comment>
<proteinExistence type="predicted"/>
<organism evidence="1">
    <name type="scientific">hydrocarbon metagenome</name>
    <dbReference type="NCBI Taxonomy" id="938273"/>
    <lineage>
        <taxon>unclassified sequences</taxon>
        <taxon>metagenomes</taxon>
        <taxon>ecological metagenomes</taxon>
    </lineage>
</organism>
<evidence type="ECO:0000313" key="1">
    <source>
        <dbReference type="EMBL" id="KUG26046.1"/>
    </source>
</evidence>
<dbReference type="AlphaFoldDB" id="A0A0W8FZD2"/>
<protein>
    <recommendedName>
        <fullName evidence="2">Lipoprotein</fullName>
    </recommendedName>
</protein>
<gene>
    <name evidence="1" type="ORF">ASZ90_004120</name>
</gene>
<dbReference type="PROSITE" id="PS51257">
    <property type="entry name" value="PROKAR_LIPOPROTEIN"/>
    <property type="match status" value="1"/>
</dbReference>
<reference evidence="1" key="1">
    <citation type="journal article" date="2015" name="Proc. Natl. Acad. Sci. U.S.A.">
        <title>Networks of energetic and metabolic interactions define dynamics in microbial communities.</title>
        <authorList>
            <person name="Embree M."/>
            <person name="Liu J.K."/>
            <person name="Al-Bassam M.M."/>
            <person name="Zengler K."/>
        </authorList>
    </citation>
    <scope>NUCLEOTIDE SEQUENCE</scope>
</reference>
<accession>A0A0W8FZD2</accession>
<evidence type="ECO:0008006" key="2">
    <source>
        <dbReference type="Google" id="ProtNLM"/>
    </source>
</evidence>
<sequence length="220" mass="25550">MKKILLLLTMVIIAVTLLFSSGCKNSTEPEITIPDTTGGPVVRKPNLYLYPTSVCSLTVKIEFPLGGSIVESEPYYYDGWYVKVDPSGKINEEYDYLYYEAQCPEVYQYDYGWSINRDSLFNFFTNNLLATGFNESEKNDFIEYWIPILTDYEYYAVFPQYSAVIEKIIQLKFSIYPDNILRLFYVIEGFNSEQMISPPQPIPYFDRNGFVVTEWGVILK</sequence>
<dbReference type="EMBL" id="LNQE01000547">
    <property type="protein sequence ID" value="KUG26046.1"/>
    <property type="molecule type" value="Genomic_DNA"/>
</dbReference>
<name>A0A0W8FZD2_9ZZZZ</name>